<keyword evidence="3" id="KW-1185">Reference proteome</keyword>
<dbReference type="CDD" id="cd03801">
    <property type="entry name" value="GT4_PimA-like"/>
    <property type="match status" value="1"/>
</dbReference>
<evidence type="ECO:0000313" key="2">
    <source>
        <dbReference type="EMBL" id="PKU24057.1"/>
    </source>
</evidence>
<proteinExistence type="predicted"/>
<dbReference type="GO" id="GO:0016757">
    <property type="term" value="F:glycosyltransferase activity"/>
    <property type="evidence" value="ECO:0007669"/>
    <property type="project" value="UniProtKB-ARBA"/>
</dbReference>
<dbReference type="Pfam" id="PF13439">
    <property type="entry name" value="Glyco_transf_4"/>
    <property type="match status" value="1"/>
</dbReference>
<gene>
    <name evidence="2" type="ORF">CWS72_13225</name>
</gene>
<reference evidence="3" key="1">
    <citation type="submission" date="2017-12" db="EMBL/GenBank/DDBJ databases">
        <title>Draft genome sequence of Telmatospirillum siberiense 26-4b1T, an acidotolerant peatland alphaproteobacterium potentially involved in sulfur cycling.</title>
        <authorList>
            <person name="Hausmann B."/>
            <person name="Pjevac P."/>
            <person name="Schreck K."/>
            <person name="Herbold C.W."/>
            <person name="Daims H."/>
            <person name="Wagner M."/>
            <person name="Pester M."/>
            <person name="Loy A."/>
        </authorList>
    </citation>
    <scope>NUCLEOTIDE SEQUENCE [LARGE SCALE GENOMIC DNA]</scope>
    <source>
        <strain evidence="3">26-4b1</strain>
    </source>
</reference>
<comment type="caution">
    <text evidence="2">The sequence shown here is derived from an EMBL/GenBank/DDBJ whole genome shotgun (WGS) entry which is preliminary data.</text>
</comment>
<dbReference type="OrthoDB" id="9807414at2"/>
<protein>
    <recommendedName>
        <fullName evidence="1">Glycosyltransferase subfamily 4-like N-terminal domain-containing protein</fullName>
    </recommendedName>
</protein>
<accession>A0A2N3PUI0</accession>
<organism evidence="2 3">
    <name type="scientific">Telmatospirillum siberiense</name>
    <dbReference type="NCBI Taxonomy" id="382514"/>
    <lineage>
        <taxon>Bacteria</taxon>
        <taxon>Pseudomonadati</taxon>
        <taxon>Pseudomonadota</taxon>
        <taxon>Alphaproteobacteria</taxon>
        <taxon>Rhodospirillales</taxon>
        <taxon>Rhodospirillaceae</taxon>
        <taxon>Telmatospirillum</taxon>
    </lineage>
</organism>
<evidence type="ECO:0000259" key="1">
    <source>
        <dbReference type="Pfam" id="PF13439"/>
    </source>
</evidence>
<sequence length="381" mass="41525">MSEKILLLQDALFLPSLGGGNKANRLLMSELAARGFDCRVVSRMPGPPYGPEFLAGRDLEVRVDGAGTLSYHHQGVGVMAVDTASPDAVSCVEKIVRAERPDWILVSDDHRAVFLDAALRLAPDRVVILVHTHFHLPFGPDARTIDPDQHARMRRARGIVAVSDYSRRYLRDHGGLASVLVRFPVFGRGPFEHPGRPEAGQVTMINPCLIKGLPIFLDLADHFPDVSFAAVPTWGADDAVLGALSRRRNITLLEPSDDIGSILRETRILVAPSLVPETFGYVSIDAMLRGIPVLAGGLGGQREAKLGVDFTLPVHEVRPAEGGGHASSRQPRMPWRKALETLLTDTAAYLRCATASRRAALDFLPETEVHHFIGYLDGLRG</sequence>
<dbReference type="Pfam" id="PF13692">
    <property type="entry name" value="Glyco_trans_1_4"/>
    <property type="match status" value="1"/>
</dbReference>
<feature type="domain" description="Glycosyltransferase subfamily 4-like N-terminal" evidence="1">
    <location>
        <begin position="18"/>
        <end position="177"/>
    </location>
</feature>
<dbReference type="EMBL" id="PIUM01000014">
    <property type="protein sequence ID" value="PKU24057.1"/>
    <property type="molecule type" value="Genomic_DNA"/>
</dbReference>
<dbReference type="RefSeq" id="WP_101251088.1">
    <property type="nucleotide sequence ID" value="NZ_PIUM01000014.1"/>
</dbReference>
<name>A0A2N3PUI0_9PROT</name>
<dbReference type="AlphaFoldDB" id="A0A2N3PUI0"/>
<dbReference type="Proteomes" id="UP000233293">
    <property type="component" value="Unassembled WGS sequence"/>
</dbReference>
<dbReference type="InterPro" id="IPR028098">
    <property type="entry name" value="Glyco_trans_4-like_N"/>
</dbReference>
<evidence type="ECO:0000313" key="3">
    <source>
        <dbReference type="Proteomes" id="UP000233293"/>
    </source>
</evidence>
<dbReference type="SUPFAM" id="SSF53756">
    <property type="entry name" value="UDP-Glycosyltransferase/glycogen phosphorylase"/>
    <property type="match status" value="1"/>
</dbReference>
<dbReference type="Gene3D" id="3.40.50.2000">
    <property type="entry name" value="Glycogen Phosphorylase B"/>
    <property type="match status" value="2"/>
</dbReference>